<proteinExistence type="predicted"/>
<feature type="domain" description="Ig-like" evidence="2">
    <location>
        <begin position="140"/>
        <end position="252"/>
    </location>
</feature>
<sequence>MNAFRRLCVQPLQLLLLLRLAVCVEEEGTAEVGDDDADGGGVKHQEGPYFLHERLNLNVSVQLGSTAYLHCRIAGLKDQSVSWYRKKGDEIHLITFGFQTYHNDDRFALTFEQPSDWRLRIRYVQRRDEGSYQCQVSTHPPLIRSIHLQVVEAAIKILDERGEVLTEKVYRAGSTIELQCHVADVPTATSLQVAWYHGTHRLNYDDSRGGVSVKTELRGSVARSWLRVSNAVRQDSGTYYCNVTHLAATSVTIHVVSDEYPAAIQRGCRATSWRGFTLLACLATSLLHVICCCCCCCCSPPHR</sequence>
<evidence type="ECO:0000313" key="3">
    <source>
        <dbReference type="EMBL" id="KAK8736053.1"/>
    </source>
</evidence>
<feature type="domain" description="Ig-like" evidence="2">
    <location>
        <begin position="48"/>
        <end position="137"/>
    </location>
</feature>
<dbReference type="PANTHER" id="PTHR23279">
    <property type="entry name" value="DEFECTIVE PROBOSCIS EXTENSION RESPONSE DPR -RELATED"/>
    <property type="match status" value="1"/>
</dbReference>
<dbReference type="Pfam" id="PF13927">
    <property type="entry name" value="Ig_3"/>
    <property type="match status" value="1"/>
</dbReference>
<evidence type="ECO:0000256" key="1">
    <source>
        <dbReference type="SAM" id="SignalP"/>
    </source>
</evidence>
<feature type="signal peptide" evidence="1">
    <location>
        <begin position="1"/>
        <end position="23"/>
    </location>
</feature>
<reference evidence="3 4" key="1">
    <citation type="journal article" date="2024" name="BMC Genomics">
        <title>Genome assembly of redclaw crayfish (Cherax quadricarinatus) provides insights into its immune adaptation and hypoxia tolerance.</title>
        <authorList>
            <person name="Liu Z."/>
            <person name="Zheng J."/>
            <person name="Li H."/>
            <person name="Fang K."/>
            <person name="Wang S."/>
            <person name="He J."/>
            <person name="Zhou D."/>
            <person name="Weng S."/>
            <person name="Chi M."/>
            <person name="Gu Z."/>
            <person name="He J."/>
            <person name="Li F."/>
            <person name="Wang M."/>
        </authorList>
    </citation>
    <scope>NUCLEOTIDE SEQUENCE [LARGE SCALE GENOMIC DNA]</scope>
    <source>
        <strain evidence="3">ZL_2023a</strain>
    </source>
</reference>
<dbReference type="EMBL" id="JARKIK010000045">
    <property type="protein sequence ID" value="KAK8736053.1"/>
    <property type="molecule type" value="Genomic_DNA"/>
</dbReference>
<dbReference type="SMART" id="SM00406">
    <property type="entry name" value="IGv"/>
    <property type="match status" value="1"/>
</dbReference>
<dbReference type="InterPro" id="IPR007110">
    <property type="entry name" value="Ig-like_dom"/>
</dbReference>
<dbReference type="Gene3D" id="2.60.40.10">
    <property type="entry name" value="Immunoglobulins"/>
    <property type="match status" value="2"/>
</dbReference>
<evidence type="ECO:0000313" key="4">
    <source>
        <dbReference type="Proteomes" id="UP001445076"/>
    </source>
</evidence>
<dbReference type="InterPro" id="IPR013098">
    <property type="entry name" value="Ig_I-set"/>
</dbReference>
<keyword evidence="4" id="KW-1185">Reference proteome</keyword>
<dbReference type="PROSITE" id="PS50835">
    <property type="entry name" value="IG_LIKE"/>
    <property type="match status" value="2"/>
</dbReference>
<protein>
    <recommendedName>
        <fullName evidence="2">Ig-like domain-containing protein</fullName>
    </recommendedName>
</protein>
<dbReference type="SMART" id="SM00408">
    <property type="entry name" value="IGc2"/>
    <property type="match status" value="2"/>
</dbReference>
<dbReference type="AlphaFoldDB" id="A0AAW0X7W7"/>
<dbReference type="Pfam" id="PF07679">
    <property type="entry name" value="I-set"/>
    <property type="match status" value="1"/>
</dbReference>
<keyword evidence="1" id="KW-0732">Signal</keyword>
<accession>A0AAW0X7W7</accession>
<organism evidence="3 4">
    <name type="scientific">Cherax quadricarinatus</name>
    <name type="common">Australian red claw crayfish</name>
    <dbReference type="NCBI Taxonomy" id="27406"/>
    <lineage>
        <taxon>Eukaryota</taxon>
        <taxon>Metazoa</taxon>
        <taxon>Ecdysozoa</taxon>
        <taxon>Arthropoda</taxon>
        <taxon>Crustacea</taxon>
        <taxon>Multicrustacea</taxon>
        <taxon>Malacostraca</taxon>
        <taxon>Eumalacostraca</taxon>
        <taxon>Eucarida</taxon>
        <taxon>Decapoda</taxon>
        <taxon>Pleocyemata</taxon>
        <taxon>Astacidea</taxon>
        <taxon>Parastacoidea</taxon>
        <taxon>Parastacidae</taxon>
        <taxon>Cherax</taxon>
    </lineage>
</organism>
<dbReference type="PANTHER" id="PTHR23279:SF3">
    <property type="entry name" value="DEFECTIVE PROBOSCIS EXTENSION RESPONSE 18"/>
    <property type="match status" value="1"/>
</dbReference>
<evidence type="ECO:0000259" key="2">
    <source>
        <dbReference type="PROSITE" id="PS50835"/>
    </source>
</evidence>
<feature type="chain" id="PRO_5043721329" description="Ig-like domain-containing protein" evidence="1">
    <location>
        <begin position="24"/>
        <end position="303"/>
    </location>
</feature>
<dbReference type="InterPro" id="IPR036179">
    <property type="entry name" value="Ig-like_dom_sf"/>
</dbReference>
<dbReference type="CDD" id="cd00099">
    <property type="entry name" value="IgV"/>
    <property type="match status" value="1"/>
</dbReference>
<comment type="caution">
    <text evidence="3">The sequence shown here is derived from an EMBL/GenBank/DDBJ whole genome shotgun (WGS) entry which is preliminary data.</text>
</comment>
<dbReference type="InterPro" id="IPR013783">
    <property type="entry name" value="Ig-like_fold"/>
</dbReference>
<dbReference type="InterPro" id="IPR037448">
    <property type="entry name" value="Zig-8"/>
</dbReference>
<dbReference type="CDD" id="cd00096">
    <property type="entry name" value="Ig"/>
    <property type="match status" value="1"/>
</dbReference>
<dbReference type="SMART" id="SM00409">
    <property type="entry name" value="IG"/>
    <property type="match status" value="2"/>
</dbReference>
<dbReference type="InterPro" id="IPR003599">
    <property type="entry name" value="Ig_sub"/>
</dbReference>
<dbReference type="InterPro" id="IPR003598">
    <property type="entry name" value="Ig_sub2"/>
</dbReference>
<dbReference type="GO" id="GO:0050808">
    <property type="term" value="P:synapse organization"/>
    <property type="evidence" value="ECO:0007669"/>
    <property type="project" value="TreeGrafter"/>
</dbReference>
<dbReference type="GO" id="GO:0032589">
    <property type="term" value="C:neuron projection membrane"/>
    <property type="evidence" value="ECO:0007669"/>
    <property type="project" value="TreeGrafter"/>
</dbReference>
<dbReference type="InterPro" id="IPR013106">
    <property type="entry name" value="Ig_V-set"/>
</dbReference>
<gene>
    <name evidence="3" type="ORF">OTU49_005206</name>
</gene>
<name>A0AAW0X7W7_CHEQU</name>
<dbReference type="SUPFAM" id="SSF48726">
    <property type="entry name" value="Immunoglobulin"/>
    <property type="match status" value="2"/>
</dbReference>
<dbReference type="Proteomes" id="UP001445076">
    <property type="component" value="Unassembled WGS sequence"/>
</dbReference>